<dbReference type="InterPro" id="IPR044992">
    <property type="entry name" value="ChyE-like"/>
</dbReference>
<dbReference type="Gene3D" id="3.40.50.880">
    <property type="match status" value="1"/>
</dbReference>
<keyword evidence="3" id="KW-1185">Reference proteome</keyword>
<organism evidence="2 3">
    <name type="scientific">Spirochaeta lutea</name>
    <dbReference type="NCBI Taxonomy" id="1480694"/>
    <lineage>
        <taxon>Bacteria</taxon>
        <taxon>Pseudomonadati</taxon>
        <taxon>Spirochaetota</taxon>
        <taxon>Spirochaetia</taxon>
        <taxon>Spirochaetales</taxon>
        <taxon>Spirochaetaceae</taxon>
        <taxon>Spirochaeta</taxon>
    </lineage>
</organism>
<evidence type="ECO:0000259" key="1">
    <source>
        <dbReference type="Pfam" id="PF00117"/>
    </source>
</evidence>
<dbReference type="InterPro" id="IPR017926">
    <property type="entry name" value="GATASE"/>
</dbReference>
<evidence type="ECO:0000313" key="2">
    <source>
        <dbReference type="EMBL" id="KGE71208.1"/>
    </source>
</evidence>
<dbReference type="PANTHER" id="PTHR42695">
    <property type="entry name" value="GLUTAMINE AMIDOTRANSFERASE YLR126C-RELATED"/>
    <property type="match status" value="1"/>
</dbReference>
<dbReference type="Pfam" id="PF00117">
    <property type="entry name" value="GATase"/>
    <property type="match status" value="1"/>
</dbReference>
<dbReference type="eggNOG" id="COG0518">
    <property type="taxonomic scope" value="Bacteria"/>
</dbReference>
<dbReference type="STRING" id="1480694.DC28_12185"/>
<evidence type="ECO:0000313" key="3">
    <source>
        <dbReference type="Proteomes" id="UP000029692"/>
    </source>
</evidence>
<reference evidence="2 3" key="1">
    <citation type="submission" date="2014-05" db="EMBL/GenBank/DDBJ databases">
        <title>De novo Genome Sequence of Spirocheata sp.</title>
        <authorList>
            <person name="Shivani Y."/>
            <person name="Subhash Y."/>
            <person name="Tushar L."/>
            <person name="Sasikala C."/>
            <person name="Ramana C.V."/>
        </authorList>
    </citation>
    <scope>NUCLEOTIDE SEQUENCE [LARGE SCALE GENOMIC DNA]</scope>
    <source>
        <strain evidence="2 3">JC230</strain>
    </source>
</reference>
<sequence length="242" mass="26929">MTEGSGTVYIIQHVDFEGPGIIPDLLEEAGYPWQIRRVFDGQALPESPELAKSSGLILMGGPMNVDQTETYPWLTQEMILVRRAIQEHLPVLGICLGAQIIAASLGAEVQPMEEPEIGWFPVSGYLWGQMKEQQVLHWHGQRFSIASGAINLVQSKACREQAFRLGSKVLGLQFHLEVDRQGLESMISHSQGDLNASGSWIQSPDQIRDGYAKWASSCRDQLGRVLNGLFPVKQRLYTRGWG</sequence>
<dbReference type="AlphaFoldDB" id="A0A098QUW8"/>
<dbReference type="EMBL" id="JNUP01000067">
    <property type="protein sequence ID" value="KGE71208.1"/>
    <property type="molecule type" value="Genomic_DNA"/>
</dbReference>
<feature type="domain" description="Glutamine amidotransferase" evidence="1">
    <location>
        <begin position="47"/>
        <end position="179"/>
    </location>
</feature>
<dbReference type="PANTHER" id="PTHR42695:SF5">
    <property type="entry name" value="GLUTAMINE AMIDOTRANSFERASE YLR126C-RELATED"/>
    <property type="match status" value="1"/>
</dbReference>
<gene>
    <name evidence="2" type="ORF">DC28_12185</name>
</gene>
<protein>
    <recommendedName>
        <fullName evidence="1">Glutamine amidotransferase domain-containing protein</fullName>
    </recommendedName>
</protein>
<dbReference type="SUPFAM" id="SSF52317">
    <property type="entry name" value="Class I glutamine amidotransferase-like"/>
    <property type="match status" value="1"/>
</dbReference>
<dbReference type="Proteomes" id="UP000029692">
    <property type="component" value="Unassembled WGS sequence"/>
</dbReference>
<comment type="caution">
    <text evidence="2">The sequence shown here is derived from an EMBL/GenBank/DDBJ whole genome shotgun (WGS) entry which is preliminary data.</text>
</comment>
<dbReference type="CDD" id="cd01741">
    <property type="entry name" value="GATase1_1"/>
    <property type="match status" value="1"/>
</dbReference>
<dbReference type="InterPro" id="IPR029062">
    <property type="entry name" value="Class_I_gatase-like"/>
</dbReference>
<dbReference type="PROSITE" id="PS51273">
    <property type="entry name" value="GATASE_TYPE_1"/>
    <property type="match status" value="1"/>
</dbReference>
<dbReference type="RefSeq" id="WP_037548895.1">
    <property type="nucleotide sequence ID" value="NZ_JNUP01000067.1"/>
</dbReference>
<proteinExistence type="predicted"/>
<accession>A0A098QUW8</accession>
<name>A0A098QUW8_9SPIO</name>
<dbReference type="GO" id="GO:0005829">
    <property type="term" value="C:cytosol"/>
    <property type="evidence" value="ECO:0007669"/>
    <property type="project" value="TreeGrafter"/>
</dbReference>